<reference evidence="1" key="2">
    <citation type="submission" date="2025-09" db="UniProtKB">
        <authorList>
            <consortium name="Ensembl"/>
        </authorList>
    </citation>
    <scope>IDENTIFICATION</scope>
</reference>
<dbReference type="AlphaFoldDB" id="A0A8C5BKH9"/>
<dbReference type="Proteomes" id="UP000694546">
    <property type="component" value="Chromosome 4"/>
</dbReference>
<evidence type="ECO:0000313" key="1">
    <source>
        <dbReference type="Ensembl" id="ENSGMOP00000045504.1"/>
    </source>
</evidence>
<dbReference type="Gene3D" id="3.30.70.1820">
    <property type="entry name" value="L1 transposable element, RRM domain"/>
    <property type="match status" value="1"/>
</dbReference>
<dbReference type="PANTHER" id="PTHR11505">
    <property type="entry name" value="L1 TRANSPOSABLE ELEMENT-RELATED"/>
    <property type="match status" value="1"/>
</dbReference>
<evidence type="ECO:0000313" key="2">
    <source>
        <dbReference type="Proteomes" id="UP000694546"/>
    </source>
</evidence>
<sequence length="244" mass="28283">MEIYPPHMSPKNKPSKERLCVSTPVAASQKPASPVMANQQEGAEREYMDDMENRSRRCNLRLTGLPEGLEGNSPTKFVGTLLLNTLGPVNFPSGIELQRAHRALAARPKPGQPPRVITMQFLRYQDKERALAPARQLGTLSHENNIIRLYPDYSFDLQQKRRRFDDTKKILREKKVDYRLVYPARLIRRGICFKWTVWRLHHVCARLRNLVGMCSRGQRYGFMQIRPPVFAPVCGDRRILDLFR</sequence>
<dbReference type="InterPro" id="IPR004244">
    <property type="entry name" value="Transposase_22"/>
</dbReference>
<protein>
    <submittedName>
        <fullName evidence="1">Uncharacterized protein</fullName>
    </submittedName>
</protein>
<reference evidence="1" key="1">
    <citation type="submission" date="2025-08" db="UniProtKB">
        <authorList>
            <consortium name="Ensembl"/>
        </authorList>
    </citation>
    <scope>IDENTIFICATION</scope>
</reference>
<organism evidence="1 2">
    <name type="scientific">Gadus morhua</name>
    <name type="common">Atlantic cod</name>
    <dbReference type="NCBI Taxonomy" id="8049"/>
    <lineage>
        <taxon>Eukaryota</taxon>
        <taxon>Metazoa</taxon>
        <taxon>Chordata</taxon>
        <taxon>Craniata</taxon>
        <taxon>Vertebrata</taxon>
        <taxon>Euteleostomi</taxon>
        <taxon>Actinopterygii</taxon>
        <taxon>Neopterygii</taxon>
        <taxon>Teleostei</taxon>
        <taxon>Neoteleostei</taxon>
        <taxon>Acanthomorphata</taxon>
        <taxon>Zeiogadaria</taxon>
        <taxon>Gadariae</taxon>
        <taxon>Gadiformes</taxon>
        <taxon>Gadoidei</taxon>
        <taxon>Gadidae</taxon>
        <taxon>Gadus</taxon>
    </lineage>
</organism>
<keyword evidence="2" id="KW-1185">Reference proteome</keyword>
<dbReference type="OMA" id="IHYEDNI"/>
<proteinExistence type="predicted"/>
<name>A0A8C5BKH9_GADMO</name>
<dbReference type="Ensembl" id="ENSGMOT00000067987.1">
    <property type="protein sequence ID" value="ENSGMOP00000045504.1"/>
    <property type="gene ID" value="ENSGMOG00000030767.1"/>
</dbReference>
<accession>A0A8C5BKH9</accession>
<dbReference type="GeneTree" id="ENSGT01040000241523"/>